<dbReference type="SUPFAM" id="SSF81301">
    <property type="entry name" value="Nucleotidyltransferase"/>
    <property type="match status" value="1"/>
</dbReference>
<name>A0A9D2MPK2_9FIRM</name>
<dbReference type="GO" id="GO:0016779">
    <property type="term" value="F:nucleotidyltransferase activity"/>
    <property type="evidence" value="ECO:0007669"/>
    <property type="project" value="InterPro"/>
</dbReference>
<dbReference type="InterPro" id="IPR043519">
    <property type="entry name" value="NT_sf"/>
</dbReference>
<dbReference type="InterPro" id="IPR002934">
    <property type="entry name" value="Polymerase_NTP_transf_dom"/>
</dbReference>
<dbReference type="PANTHER" id="PTHR33933:SF1">
    <property type="entry name" value="PROTEIN ADENYLYLTRANSFERASE MNTA-RELATED"/>
    <property type="match status" value="1"/>
</dbReference>
<dbReference type="Gene3D" id="3.30.460.10">
    <property type="entry name" value="Beta Polymerase, domain 2"/>
    <property type="match status" value="1"/>
</dbReference>
<dbReference type="CDD" id="cd05403">
    <property type="entry name" value="NT_KNTase_like"/>
    <property type="match status" value="1"/>
</dbReference>
<sequence>MPQTIQTLLNRYLSEVKKIYGAHLKSVILYGSYARGDYTPDSDIDIMLLVDLLPEEMDACSDALSELGYEYNVTNGIWISPIVKNVQHFRQWAEAYPFYANVQKEGIVLYEAA</sequence>
<evidence type="ECO:0000313" key="2">
    <source>
        <dbReference type="EMBL" id="HJB90354.1"/>
    </source>
</evidence>
<accession>A0A9D2MPK2</accession>
<dbReference type="PANTHER" id="PTHR33933">
    <property type="entry name" value="NUCLEOTIDYLTRANSFERASE"/>
    <property type="match status" value="1"/>
</dbReference>
<feature type="domain" description="Polymerase nucleotidyl transferase" evidence="1">
    <location>
        <begin position="10"/>
        <end position="58"/>
    </location>
</feature>
<protein>
    <submittedName>
        <fullName evidence="2">Nucleotidyltransferase domain-containing protein</fullName>
    </submittedName>
</protein>
<reference evidence="2" key="1">
    <citation type="journal article" date="2021" name="PeerJ">
        <title>Extensive microbial diversity within the chicken gut microbiome revealed by metagenomics and culture.</title>
        <authorList>
            <person name="Gilroy R."/>
            <person name="Ravi A."/>
            <person name="Getino M."/>
            <person name="Pursley I."/>
            <person name="Horton D.L."/>
            <person name="Alikhan N.F."/>
            <person name="Baker D."/>
            <person name="Gharbi K."/>
            <person name="Hall N."/>
            <person name="Watson M."/>
            <person name="Adriaenssens E.M."/>
            <person name="Foster-Nyarko E."/>
            <person name="Jarju S."/>
            <person name="Secka A."/>
            <person name="Antonio M."/>
            <person name="Oren A."/>
            <person name="Chaudhuri R.R."/>
            <person name="La Ragione R."/>
            <person name="Hildebrand F."/>
            <person name="Pallen M.J."/>
        </authorList>
    </citation>
    <scope>NUCLEOTIDE SEQUENCE</scope>
    <source>
        <strain evidence="2">USAMLcec3-2134</strain>
    </source>
</reference>
<proteinExistence type="predicted"/>
<dbReference type="Pfam" id="PF01909">
    <property type="entry name" value="NTP_transf_2"/>
    <property type="match status" value="1"/>
</dbReference>
<dbReference type="Proteomes" id="UP000886883">
    <property type="component" value="Unassembled WGS sequence"/>
</dbReference>
<dbReference type="EMBL" id="DWXE01000009">
    <property type="protein sequence ID" value="HJB90354.1"/>
    <property type="molecule type" value="Genomic_DNA"/>
</dbReference>
<gene>
    <name evidence="2" type="ORF">H9763_02675</name>
</gene>
<organism evidence="2 3">
    <name type="scientific">Candidatus Eisenbergiella merdigallinarum</name>
    <dbReference type="NCBI Taxonomy" id="2838552"/>
    <lineage>
        <taxon>Bacteria</taxon>
        <taxon>Bacillati</taxon>
        <taxon>Bacillota</taxon>
        <taxon>Clostridia</taxon>
        <taxon>Lachnospirales</taxon>
        <taxon>Lachnospiraceae</taxon>
        <taxon>Eisenbergiella</taxon>
    </lineage>
</organism>
<evidence type="ECO:0000313" key="3">
    <source>
        <dbReference type="Proteomes" id="UP000886883"/>
    </source>
</evidence>
<comment type="caution">
    <text evidence="2">The sequence shown here is derived from an EMBL/GenBank/DDBJ whole genome shotgun (WGS) entry which is preliminary data.</text>
</comment>
<evidence type="ECO:0000259" key="1">
    <source>
        <dbReference type="Pfam" id="PF01909"/>
    </source>
</evidence>
<reference evidence="2" key="2">
    <citation type="submission" date="2021-04" db="EMBL/GenBank/DDBJ databases">
        <authorList>
            <person name="Gilroy R."/>
        </authorList>
    </citation>
    <scope>NUCLEOTIDE SEQUENCE</scope>
    <source>
        <strain evidence="2">USAMLcec3-2134</strain>
    </source>
</reference>
<dbReference type="InterPro" id="IPR052548">
    <property type="entry name" value="Type_VII_TA_antitoxin"/>
</dbReference>
<dbReference type="AlphaFoldDB" id="A0A9D2MPK2"/>